<evidence type="ECO:0000256" key="1">
    <source>
        <dbReference type="ARBA" id="ARBA00004141"/>
    </source>
</evidence>
<evidence type="ECO:0000256" key="3">
    <source>
        <dbReference type="ARBA" id="ARBA00022989"/>
    </source>
</evidence>
<dbReference type="OrthoDB" id="5547497at2759"/>
<dbReference type="STRING" id="195883.A0A482WGI8"/>
<evidence type="ECO:0000256" key="2">
    <source>
        <dbReference type="ARBA" id="ARBA00022692"/>
    </source>
</evidence>
<evidence type="ECO:0000313" key="7">
    <source>
        <dbReference type="EMBL" id="RZF32607.1"/>
    </source>
</evidence>
<feature type="transmembrane region" description="Helical" evidence="5">
    <location>
        <begin position="173"/>
        <end position="196"/>
    </location>
</feature>
<gene>
    <name evidence="7" type="ORF">LSTR_LSTR011054</name>
</gene>
<keyword evidence="2 5" id="KW-0812">Transmembrane</keyword>
<accession>A0A482WGI8</accession>
<feature type="transmembrane region" description="Helical" evidence="5">
    <location>
        <begin position="303"/>
        <end position="322"/>
    </location>
</feature>
<feature type="transmembrane region" description="Helical" evidence="5">
    <location>
        <begin position="21"/>
        <end position="41"/>
    </location>
</feature>
<keyword evidence="3 5" id="KW-1133">Transmembrane helix</keyword>
<dbReference type="FunCoup" id="A0A482WGI8">
    <property type="interactions" value="382"/>
</dbReference>
<dbReference type="InterPro" id="IPR050186">
    <property type="entry name" value="TPT_transporter"/>
</dbReference>
<evidence type="ECO:0000313" key="8">
    <source>
        <dbReference type="Proteomes" id="UP000291343"/>
    </source>
</evidence>
<keyword evidence="8" id="KW-1185">Reference proteome</keyword>
<feature type="domain" description="Sugar phosphate transporter" evidence="6">
    <location>
        <begin position="24"/>
        <end position="315"/>
    </location>
</feature>
<feature type="transmembrane region" description="Helical" evidence="5">
    <location>
        <begin position="243"/>
        <end position="264"/>
    </location>
</feature>
<feature type="transmembrane region" description="Helical" evidence="5">
    <location>
        <begin position="208"/>
        <end position="231"/>
    </location>
</feature>
<keyword evidence="4 5" id="KW-0472">Membrane</keyword>
<reference evidence="7 8" key="1">
    <citation type="journal article" date="2017" name="Gigascience">
        <title>Genome sequence of the small brown planthopper, Laodelphax striatellus.</title>
        <authorList>
            <person name="Zhu J."/>
            <person name="Jiang F."/>
            <person name="Wang X."/>
            <person name="Yang P."/>
            <person name="Bao Y."/>
            <person name="Zhao W."/>
            <person name="Wang W."/>
            <person name="Lu H."/>
            <person name="Wang Q."/>
            <person name="Cui N."/>
            <person name="Li J."/>
            <person name="Chen X."/>
            <person name="Luo L."/>
            <person name="Yu J."/>
            <person name="Kang L."/>
            <person name="Cui F."/>
        </authorList>
    </citation>
    <scope>NUCLEOTIDE SEQUENCE [LARGE SCALE GENOMIC DNA]</scope>
    <source>
        <strain evidence="7">Lst14</strain>
    </source>
</reference>
<feature type="transmembrane region" description="Helical" evidence="5">
    <location>
        <begin position="53"/>
        <end position="72"/>
    </location>
</feature>
<dbReference type="EMBL" id="QKKF02036444">
    <property type="protein sequence ID" value="RZF32607.1"/>
    <property type="molecule type" value="Genomic_DNA"/>
</dbReference>
<proteinExistence type="predicted"/>
<feature type="transmembrane region" description="Helical" evidence="5">
    <location>
        <begin position="150"/>
        <end position="167"/>
    </location>
</feature>
<dbReference type="AlphaFoldDB" id="A0A482WGI8"/>
<name>A0A482WGI8_LAOST</name>
<comment type="caution">
    <text evidence="7">The sequence shown here is derived from an EMBL/GenBank/DDBJ whole genome shotgun (WGS) entry which is preliminary data.</text>
</comment>
<organism evidence="7 8">
    <name type="scientific">Laodelphax striatellus</name>
    <name type="common">Small brown planthopper</name>
    <name type="synonym">Delphax striatella</name>
    <dbReference type="NCBI Taxonomy" id="195883"/>
    <lineage>
        <taxon>Eukaryota</taxon>
        <taxon>Metazoa</taxon>
        <taxon>Ecdysozoa</taxon>
        <taxon>Arthropoda</taxon>
        <taxon>Hexapoda</taxon>
        <taxon>Insecta</taxon>
        <taxon>Pterygota</taxon>
        <taxon>Neoptera</taxon>
        <taxon>Paraneoptera</taxon>
        <taxon>Hemiptera</taxon>
        <taxon>Auchenorrhyncha</taxon>
        <taxon>Fulgoroidea</taxon>
        <taxon>Delphacidae</taxon>
        <taxon>Criomorphinae</taxon>
        <taxon>Laodelphax</taxon>
    </lineage>
</organism>
<evidence type="ECO:0000256" key="5">
    <source>
        <dbReference type="SAM" id="Phobius"/>
    </source>
</evidence>
<evidence type="ECO:0000259" key="6">
    <source>
        <dbReference type="Pfam" id="PF03151"/>
    </source>
</evidence>
<feature type="transmembrane region" description="Helical" evidence="5">
    <location>
        <begin position="123"/>
        <end position="143"/>
    </location>
</feature>
<dbReference type="PANTHER" id="PTHR11132">
    <property type="entry name" value="SOLUTE CARRIER FAMILY 35"/>
    <property type="match status" value="1"/>
</dbReference>
<dbReference type="InterPro" id="IPR004853">
    <property type="entry name" value="Sugar_P_trans_dom"/>
</dbReference>
<sequence length="345" mass="38873">MFKNILNSLTAMVSHGLLGKYIHITCVVALYWVVSITTVFINKTLLSDNDLDAPFFVIWYQCLTSVFICLSLKNVSKHFPQLVSFPEGSPFEKDVIKKVLPLSLIFAGMIGSNNLCLKYVGVAFYFVGRSLTTVFNVILTYIVLRQRTSFQCITYCCIIVGGFWLGVTEEHGIGSLSFIGTFFGIMGSLCLAFYSIHTKTVLPSVNNHIWLLSYYNNTYACFIFIPLMIFNGEINTLMNAEKLFTIQFWTIMTAGGLCGFAIGYVTSLQIKVTSPLTHNISGTAKACVQTVLATYWYQENKPWMWWLSNWIVLFGSAGYTSAKQKEMQEKFNKLEKSPLKPANNV</sequence>
<dbReference type="SMR" id="A0A482WGI8"/>
<dbReference type="Proteomes" id="UP000291343">
    <property type="component" value="Unassembled WGS sequence"/>
</dbReference>
<dbReference type="InParanoid" id="A0A482WGI8"/>
<dbReference type="Pfam" id="PF03151">
    <property type="entry name" value="TPT"/>
    <property type="match status" value="1"/>
</dbReference>
<comment type="subcellular location">
    <subcellularLocation>
        <location evidence="1">Membrane</location>
        <topology evidence="1">Multi-pass membrane protein</topology>
    </subcellularLocation>
</comment>
<dbReference type="GO" id="GO:0016020">
    <property type="term" value="C:membrane"/>
    <property type="evidence" value="ECO:0007669"/>
    <property type="project" value="UniProtKB-SubCell"/>
</dbReference>
<evidence type="ECO:0000256" key="4">
    <source>
        <dbReference type="ARBA" id="ARBA00023136"/>
    </source>
</evidence>
<protein>
    <recommendedName>
        <fullName evidence="6">Sugar phosphate transporter domain-containing protein</fullName>
    </recommendedName>
</protein>